<keyword evidence="2 8" id="KW-0255">Endonuclease</keyword>
<keyword evidence="12" id="KW-1185">Reference proteome</keyword>
<proteinExistence type="inferred from homology"/>
<evidence type="ECO:0000313" key="11">
    <source>
        <dbReference type="EMBL" id="PWO00660.1"/>
    </source>
</evidence>
<dbReference type="AlphaFoldDB" id="A0A316ZGQ9"/>
<evidence type="ECO:0000256" key="2">
    <source>
        <dbReference type="ARBA" id="ARBA00022759"/>
    </source>
</evidence>
<feature type="domain" description="GIY-YIG" evidence="10">
    <location>
        <begin position="12"/>
        <end position="94"/>
    </location>
</feature>
<dbReference type="Proteomes" id="UP000245946">
    <property type="component" value="Unassembled WGS sequence"/>
</dbReference>
<feature type="compositionally biased region" description="Low complexity" evidence="9">
    <location>
        <begin position="515"/>
        <end position="527"/>
    </location>
</feature>
<evidence type="ECO:0000256" key="9">
    <source>
        <dbReference type="SAM" id="MobiDB-lite"/>
    </source>
</evidence>
<feature type="compositionally biased region" description="Low complexity" evidence="9">
    <location>
        <begin position="609"/>
        <end position="620"/>
    </location>
</feature>
<feature type="region of interest" description="Disordered" evidence="9">
    <location>
        <begin position="219"/>
        <end position="252"/>
    </location>
</feature>
<evidence type="ECO:0000256" key="5">
    <source>
        <dbReference type="ARBA" id="ARBA00023172"/>
    </source>
</evidence>
<dbReference type="GO" id="GO:0008821">
    <property type="term" value="F:crossover junction DNA endonuclease activity"/>
    <property type="evidence" value="ECO:0007669"/>
    <property type="project" value="TreeGrafter"/>
</dbReference>
<feature type="region of interest" description="Disordered" evidence="9">
    <location>
        <begin position="277"/>
        <end position="311"/>
    </location>
</feature>
<evidence type="ECO:0000256" key="1">
    <source>
        <dbReference type="ARBA" id="ARBA00022722"/>
    </source>
</evidence>
<keyword evidence="1 8" id="KW-0540">Nuclease</keyword>
<dbReference type="GO" id="GO:0017108">
    <property type="term" value="F:5'-flap endonuclease activity"/>
    <property type="evidence" value="ECO:0007669"/>
    <property type="project" value="InterPro"/>
</dbReference>
<dbReference type="GeneID" id="37272445"/>
<sequence>MPSSVVSHAPPPFYACYLLRSVAAPNSSRTYIGSSPDPARRKRQHNGELTAGAHKTRNGRPWETQLVVWGFGSKIAALQFEWAWQKPHLSRHLRTKPSSSSGGGAVDVPQPLFPLSSRTTTAPMANGKRHLGAGSPQAQLLVLRALLRSEPFAAWGLRLTFFEEWAWAAWARLPPAPAPPLSRGERALPPAHLVACTADFLGVDGARTPLSALDAEAKKRLKLEPPAPAKGKGKSKEDDGTATLPGHWPEALPRSATAKAMGLTWAALEAAPCAAPAPPLLPEAHDEQGDSLMSSPTKGKGAAAAAHAPHERPRFRCDDNDLARLAYARLQHVLRQRHIAHTRFLAGSAVPPPAAESGPRVPCSACGAPVLLWAHASYALCPAPFTELAPRAPAQRSVFGLLPQASDAGASRHCDAVFHLECLADRFLAPSAASDSGRSDASASRTFLLPTHGACPSCSERGQPSGDGLWSDVVRATFRRRDVAEAELAARAKQALKDAKVAAKAPTRRRRAEKAAPAAADEAMQESSSEDSDEGLLARLDRLSRPKGKGRPAPKAAAAASSSTLSAVAAQPFAPTAPRRSRSPVARGTPHADLDAGPAAAPLPRPRARPAARSASASVLPLPPPRSSTPPPPPRAPAAHASDSPGLLASLDALMNDVPARPAAAKRREAEVGASALRVPAAPSSRPFARAKSASSAAPSLPEIIDLT</sequence>
<dbReference type="CDD" id="cd10455">
    <property type="entry name" value="GIY-YIG_SLX1"/>
    <property type="match status" value="1"/>
</dbReference>
<comment type="similarity">
    <text evidence="8">Belongs to the SLX1 family.</text>
</comment>
<dbReference type="HAMAP" id="MF_03100">
    <property type="entry name" value="Endonuc_su_Slx1"/>
    <property type="match status" value="1"/>
</dbReference>
<keyword evidence="7 8" id="KW-0539">Nucleus</keyword>
<dbReference type="InterPro" id="IPR013083">
    <property type="entry name" value="Znf_RING/FYVE/PHD"/>
</dbReference>
<evidence type="ECO:0000259" key="10">
    <source>
        <dbReference type="PROSITE" id="PS50164"/>
    </source>
</evidence>
<evidence type="ECO:0000313" key="12">
    <source>
        <dbReference type="Proteomes" id="UP000245946"/>
    </source>
</evidence>
<dbReference type="PANTHER" id="PTHR20208">
    <property type="entry name" value="STRUCTURE-SPECIFIC ENDONUCLEASE SUBUNIT SLX1"/>
    <property type="match status" value="1"/>
</dbReference>
<reference evidence="11 12" key="1">
    <citation type="journal article" date="2018" name="Mol. Biol. Evol.">
        <title>Broad Genomic Sampling Reveals a Smut Pathogenic Ancestry of the Fungal Clade Ustilaginomycotina.</title>
        <authorList>
            <person name="Kijpornyongpan T."/>
            <person name="Mondo S.J."/>
            <person name="Barry K."/>
            <person name="Sandor L."/>
            <person name="Lee J."/>
            <person name="Lipzen A."/>
            <person name="Pangilinan J."/>
            <person name="LaButti K."/>
            <person name="Hainaut M."/>
            <person name="Henrissat B."/>
            <person name="Grigoriev I.V."/>
            <person name="Spatafora J.W."/>
            <person name="Aime M.C."/>
        </authorList>
    </citation>
    <scope>NUCLEOTIDE SEQUENCE [LARGE SCALE GENOMIC DNA]</scope>
    <source>
        <strain evidence="11 12">MCA 4186</strain>
    </source>
</reference>
<feature type="region of interest" description="Disordered" evidence="9">
    <location>
        <begin position="495"/>
        <end position="708"/>
    </location>
</feature>
<dbReference type="STRING" id="58919.A0A316ZGQ9"/>
<feature type="compositionally biased region" description="Pro residues" evidence="9">
    <location>
        <begin position="621"/>
        <end position="636"/>
    </location>
</feature>
<feature type="compositionally biased region" description="Low complexity" evidence="9">
    <location>
        <begin position="553"/>
        <end position="570"/>
    </location>
</feature>
<dbReference type="PANTHER" id="PTHR20208:SF10">
    <property type="entry name" value="STRUCTURE-SPECIFIC ENDONUCLEASE SUBUNIT SLX1"/>
    <property type="match status" value="1"/>
</dbReference>
<name>A0A316ZGQ9_9BASI</name>
<comment type="subunit">
    <text evidence="8">Forms a heterodimer with SLX4.</text>
</comment>
<keyword evidence="3 8" id="KW-0227">DNA damage</keyword>
<accession>A0A316ZGQ9</accession>
<keyword evidence="6 8" id="KW-0234">DNA repair</keyword>
<dbReference type="InterPro" id="IPR050381">
    <property type="entry name" value="SLX1_endonuclease"/>
</dbReference>
<dbReference type="InterPro" id="IPR027520">
    <property type="entry name" value="Slx1"/>
</dbReference>
<comment type="subcellular location">
    <subcellularLocation>
        <location evidence="8">Nucleus</location>
    </subcellularLocation>
</comment>
<dbReference type="InterPro" id="IPR000305">
    <property type="entry name" value="GIY-YIG_endonuc"/>
</dbReference>
<evidence type="ECO:0000256" key="8">
    <source>
        <dbReference type="HAMAP-Rule" id="MF_03100"/>
    </source>
</evidence>
<dbReference type="Gene3D" id="3.40.1440.10">
    <property type="entry name" value="GIY-YIG endonuclease"/>
    <property type="match status" value="1"/>
</dbReference>
<dbReference type="GO" id="GO:0000724">
    <property type="term" value="P:double-strand break repair via homologous recombination"/>
    <property type="evidence" value="ECO:0007669"/>
    <property type="project" value="TreeGrafter"/>
</dbReference>
<comment type="function">
    <text evidence="8">Catalytic subunit of the SLX1-SLX4 structure-specific endonuclease that resolves DNA secondary structures generated during DNA repair and recombination. Has endonuclease activity towards branched DNA substrates, introducing single-strand cuts in duplex DNA close to junctions with ss-DNA.</text>
</comment>
<keyword evidence="4 8" id="KW-0378">Hydrolase</keyword>
<keyword evidence="5 8" id="KW-0233">DNA recombination</keyword>
<evidence type="ECO:0000256" key="3">
    <source>
        <dbReference type="ARBA" id="ARBA00022763"/>
    </source>
</evidence>
<dbReference type="GO" id="GO:0033557">
    <property type="term" value="C:Slx1-Slx4 complex"/>
    <property type="evidence" value="ECO:0007669"/>
    <property type="project" value="UniProtKB-UniRule"/>
</dbReference>
<dbReference type="PROSITE" id="PS50164">
    <property type="entry name" value="GIY_YIG"/>
    <property type="match status" value="1"/>
</dbReference>
<dbReference type="OrthoDB" id="24645at2759"/>
<gene>
    <name evidence="11" type="ORF">FA09DRAFT_358033</name>
</gene>
<comment type="caution">
    <text evidence="8">Lacks conserved residue(s) required for the propagation of feature annotation.</text>
</comment>
<evidence type="ECO:0000256" key="4">
    <source>
        <dbReference type="ARBA" id="ARBA00022801"/>
    </source>
</evidence>
<organism evidence="11 12">
    <name type="scientific">Tilletiopsis washingtonensis</name>
    <dbReference type="NCBI Taxonomy" id="58919"/>
    <lineage>
        <taxon>Eukaryota</taxon>
        <taxon>Fungi</taxon>
        <taxon>Dikarya</taxon>
        <taxon>Basidiomycota</taxon>
        <taxon>Ustilaginomycotina</taxon>
        <taxon>Exobasidiomycetes</taxon>
        <taxon>Entylomatales</taxon>
        <taxon>Entylomatales incertae sedis</taxon>
        <taxon>Tilletiopsis</taxon>
    </lineage>
</organism>
<evidence type="ECO:0000256" key="7">
    <source>
        <dbReference type="ARBA" id="ARBA00023242"/>
    </source>
</evidence>
<dbReference type="RefSeq" id="XP_025600938.1">
    <property type="nucleotide sequence ID" value="XM_025744901.1"/>
</dbReference>
<dbReference type="Gene3D" id="3.30.40.10">
    <property type="entry name" value="Zinc/RING finger domain, C3HC4 (zinc finger)"/>
    <property type="match status" value="1"/>
</dbReference>
<dbReference type="InterPro" id="IPR035901">
    <property type="entry name" value="GIY-YIG_endonuc_sf"/>
</dbReference>
<evidence type="ECO:0000256" key="6">
    <source>
        <dbReference type="ARBA" id="ARBA00023204"/>
    </source>
</evidence>
<dbReference type="Pfam" id="PF01541">
    <property type="entry name" value="GIY-YIG"/>
    <property type="match status" value="1"/>
</dbReference>
<protein>
    <recommendedName>
        <fullName evidence="10">GIY-YIG domain-containing protein</fullName>
    </recommendedName>
</protein>
<feature type="compositionally biased region" description="Low complexity" evidence="9">
    <location>
        <begin position="680"/>
        <end position="700"/>
    </location>
</feature>
<comment type="cofactor">
    <cofactor evidence="8">
        <name>a divalent metal cation</name>
        <dbReference type="ChEBI" id="CHEBI:60240"/>
    </cofactor>
</comment>
<dbReference type="EMBL" id="KZ819284">
    <property type="protein sequence ID" value="PWO00660.1"/>
    <property type="molecule type" value="Genomic_DNA"/>
</dbReference>